<proteinExistence type="predicted"/>
<accession>A0AAF0TSN3</accession>
<protein>
    <submittedName>
        <fullName evidence="1">Uncharacterized protein</fullName>
    </submittedName>
</protein>
<dbReference type="PANTHER" id="PTHR33116:SF66">
    <property type="entry name" value="REVERSE TRANSCRIPTASE ZINC-BINDING DOMAIN-CONTAINING PROTEIN"/>
    <property type="match status" value="1"/>
</dbReference>
<organism evidence="1 2">
    <name type="scientific">Solanum verrucosum</name>
    <dbReference type="NCBI Taxonomy" id="315347"/>
    <lineage>
        <taxon>Eukaryota</taxon>
        <taxon>Viridiplantae</taxon>
        <taxon>Streptophyta</taxon>
        <taxon>Embryophyta</taxon>
        <taxon>Tracheophyta</taxon>
        <taxon>Spermatophyta</taxon>
        <taxon>Magnoliopsida</taxon>
        <taxon>eudicotyledons</taxon>
        <taxon>Gunneridae</taxon>
        <taxon>Pentapetalae</taxon>
        <taxon>asterids</taxon>
        <taxon>lamiids</taxon>
        <taxon>Solanales</taxon>
        <taxon>Solanaceae</taxon>
        <taxon>Solanoideae</taxon>
        <taxon>Solaneae</taxon>
        <taxon>Solanum</taxon>
    </lineage>
</organism>
<evidence type="ECO:0000313" key="1">
    <source>
        <dbReference type="EMBL" id="WMV31056.1"/>
    </source>
</evidence>
<sequence length="244" mass="26668">MTDIDRDGNGVGRVTVFAGQGGLEFLRDRSAIKDEVISFYKGLMGIAAPAVNKLIMRKGPQLQQLQRISLIAPVTDKEIFASSNAIEDDKAPEETHPQHLLSATASKLFSQASGLVANLCKSSVYFGGVTKEEQDKILQILGFSYGELPFKYLGVPLATKKISLIQWQPLLDRITSRISSWTAKNLSYAGRAQLIKSAVFGIQAYWTQLFSIPAKVLHLIDAHCKSYLWAGSGEESFGSLGVCL</sequence>
<dbReference type="AlphaFoldDB" id="A0AAF0TSN3"/>
<keyword evidence="2" id="KW-1185">Reference proteome</keyword>
<reference evidence="1" key="1">
    <citation type="submission" date="2023-08" db="EMBL/GenBank/DDBJ databases">
        <title>A de novo genome assembly of Solanum verrucosum Schlechtendal, a Mexican diploid species geographically isolated from the other diploid A-genome species in potato relatives.</title>
        <authorList>
            <person name="Hosaka K."/>
        </authorList>
    </citation>
    <scope>NUCLEOTIDE SEQUENCE</scope>
    <source>
        <tissue evidence="1">Young leaves</tissue>
    </source>
</reference>
<dbReference type="EMBL" id="CP133616">
    <property type="protein sequence ID" value="WMV31056.1"/>
    <property type="molecule type" value="Genomic_DNA"/>
</dbReference>
<dbReference type="PANTHER" id="PTHR33116">
    <property type="entry name" value="REVERSE TRANSCRIPTASE ZINC-BINDING DOMAIN-CONTAINING PROTEIN-RELATED-RELATED"/>
    <property type="match status" value="1"/>
</dbReference>
<dbReference type="Proteomes" id="UP001234989">
    <property type="component" value="Chromosome 5"/>
</dbReference>
<evidence type="ECO:0000313" key="2">
    <source>
        <dbReference type="Proteomes" id="UP001234989"/>
    </source>
</evidence>
<name>A0AAF0TSN3_SOLVR</name>
<gene>
    <name evidence="1" type="ORF">MTR67_024441</name>
</gene>